<evidence type="ECO:0000256" key="1">
    <source>
        <dbReference type="SAM" id="SignalP"/>
    </source>
</evidence>
<dbReference type="AlphaFoldDB" id="A0AAV2N252"/>
<protein>
    <recommendedName>
        <fullName evidence="4">Odorant-binding protein A10</fullName>
    </recommendedName>
</protein>
<proteinExistence type="predicted"/>
<gene>
    <name evidence="2" type="ORF">LPLAT_LOCUS644</name>
</gene>
<feature type="chain" id="PRO_5043662811" description="Odorant-binding protein A10" evidence="1">
    <location>
        <begin position="21"/>
        <end position="120"/>
    </location>
</feature>
<keyword evidence="3" id="KW-1185">Reference proteome</keyword>
<feature type="signal peptide" evidence="1">
    <location>
        <begin position="1"/>
        <end position="20"/>
    </location>
</feature>
<dbReference type="InterPro" id="IPR005055">
    <property type="entry name" value="A10/PebIII"/>
</dbReference>
<dbReference type="Pfam" id="PF03392">
    <property type="entry name" value="OS-D"/>
    <property type="match status" value="1"/>
</dbReference>
<keyword evidence="1" id="KW-0732">Signal</keyword>
<dbReference type="InterPro" id="IPR036682">
    <property type="entry name" value="OS_D_A10/PebIII_sf"/>
</dbReference>
<accession>A0AAV2N252</accession>
<dbReference type="Gene3D" id="1.10.2080.10">
    <property type="entry name" value="Insect odorant-binding protein A10/Ejaculatory bulb-specific protein 3"/>
    <property type="match status" value="1"/>
</dbReference>
<evidence type="ECO:0000313" key="3">
    <source>
        <dbReference type="Proteomes" id="UP001497644"/>
    </source>
</evidence>
<evidence type="ECO:0000313" key="2">
    <source>
        <dbReference type="EMBL" id="CAL1673841.1"/>
    </source>
</evidence>
<sequence>MARLICTIAIISIALMCVLAEEEKYNDKYDNVDPVAILANEKLREQYYNCFMAIGPCVTADQKFFNELISEAFQTQCKKCTERQKYMLDTISDWYTKNQPEKWNRFVAKSIEDMKKKAKQ</sequence>
<dbReference type="PANTHER" id="PTHR11257">
    <property type="entry name" value="CHEMOSENSORY PROTEIN-RELATED"/>
    <property type="match status" value="1"/>
</dbReference>
<dbReference type="Proteomes" id="UP001497644">
    <property type="component" value="Chromosome 1"/>
</dbReference>
<dbReference type="PANTHER" id="PTHR11257:SF13">
    <property type="entry name" value="GEO07322P1"/>
    <property type="match status" value="1"/>
</dbReference>
<name>A0AAV2N252_9HYME</name>
<reference evidence="2 3" key="1">
    <citation type="submission" date="2024-04" db="EMBL/GenBank/DDBJ databases">
        <authorList>
            <consortium name="Molecular Ecology Group"/>
        </authorList>
    </citation>
    <scope>NUCLEOTIDE SEQUENCE [LARGE SCALE GENOMIC DNA]</scope>
</reference>
<evidence type="ECO:0008006" key="4">
    <source>
        <dbReference type="Google" id="ProtNLM"/>
    </source>
</evidence>
<organism evidence="2 3">
    <name type="scientific">Lasius platythorax</name>
    <dbReference type="NCBI Taxonomy" id="488582"/>
    <lineage>
        <taxon>Eukaryota</taxon>
        <taxon>Metazoa</taxon>
        <taxon>Ecdysozoa</taxon>
        <taxon>Arthropoda</taxon>
        <taxon>Hexapoda</taxon>
        <taxon>Insecta</taxon>
        <taxon>Pterygota</taxon>
        <taxon>Neoptera</taxon>
        <taxon>Endopterygota</taxon>
        <taxon>Hymenoptera</taxon>
        <taxon>Apocrita</taxon>
        <taxon>Aculeata</taxon>
        <taxon>Formicoidea</taxon>
        <taxon>Formicidae</taxon>
        <taxon>Formicinae</taxon>
        <taxon>Lasius</taxon>
        <taxon>Lasius</taxon>
    </lineage>
</organism>
<dbReference type="SUPFAM" id="SSF100910">
    <property type="entry name" value="Chemosensory protein Csp2"/>
    <property type="match status" value="1"/>
</dbReference>
<dbReference type="EMBL" id="OZ034824">
    <property type="protein sequence ID" value="CAL1673841.1"/>
    <property type="molecule type" value="Genomic_DNA"/>
</dbReference>